<dbReference type="InterPro" id="IPR021834">
    <property type="entry name" value="DUF3426"/>
</dbReference>
<keyword evidence="2" id="KW-0472">Membrane</keyword>
<name>S0G2I2_9BACT</name>
<feature type="compositionally biased region" description="Acidic residues" evidence="1">
    <location>
        <begin position="223"/>
        <end position="251"/>
    </location>
</feature>
<reference evidence="4 5" key="1">
    <citation type="journal article" date="2013" name="Genome Announc.">
        <title>Draft Genome Sequence of Desulfotignum phosphitoxidans DSM 13687 Strain FiPS-3.</title>
        <authorList>
            <person name="Poehlein A."/>
            <person name="Daniel R."/>
            <person name="Simeonova D.D."/>
        </authorList>
    </citation>
    <scope>NUCLEOTIDE SEQUENCE [LARGE SCALE GENOMIC DNA]</scope>
    <source>
        <strain evidence="4 5">DSM 13687</strain>
    </source>
</reference>
<feature type="compositionally biased region" description="Acidic residues" evidence="1">
    <location>
        <begin position="132"/>
        <end position="189"/>
    </location>
</feature>
<dbReference type="Proteomes" id="UP000014216">
    <property type="component" value="Unassembled WGS sequence"/>
</dbReference>
<gene>
    <name evidence="4" type="ORF">Dpo_8c00340</name>
</gene>
<feature type="compositionally biased region" description="Acidic residues" evidence="1">
    <location>
        <begin position="92"/>
        <end position="124"/>
    </location>
</feature>
<dbReference type="InterPro" id="IPR011723">
    <property type="entry name" value="Znf/thioredoxin_put"/>
</dbReference>
<evidence type="ECO:0000313" key="4">
    <source>
        <dbReference type="EMBL" id="EMS78367.1"/>
    </source>
</evidence>
<comment type="caution">
    <text evidence="4">The sequence shown here is derived from an EMBL/GenBank/DDBJ whole genome shotgun (WGS) entry which is preliminary data.</text>
</comment>
<dbReference type="NCBIfam" id="TIGR02098">
    <property type="entry name" value="MJ0042_CXXC"/>
    <property type="match status" value="1"/>
</dbReference>
<evidence type="ECO:0000313" key="5">
    <source>
        <dbReference type="Proteomes" id="UP000014216"/>
    </source>
</evidence>
<evidence type="ECO:0000259" key="3">
    <source>
        <dbReference type="Pfam" id="PF13717"/>
    </source>
</evidence>
<dbReference type="RefSeq" id="WP_006967371.1">
    <property type="nucleotide sequence ID" value="NZ_APJX01000008.1"/>
</dbReference>
<feature type="compositionally biased region" description="Acidic residues" evidence="1">
    <location>
        <begin position="276"/>
        <end position="285"/>
    </location>
</feature>
<dbReference type="Pfam" id="PF11906">
    <property type="entry name" value="DUF3426"/>
    <property type="match status" value="1"/>
</dbReference>
<dbReference type="AlphaFoldDB" id="S0G2I2"/>
<dbReference type="OrthoDB" id="5506264at2"/>
<proteinExistence type="predicted"/>
<dbReference type="Pfam" id="PF13717">
    <property type="entry name" value="Zn_ribbon_4"/>
    <property type="match status" value="1"/>
</dbReference>
<keyword evidence="2" id="KW-1133">Transmembrane helix</keyword>
<dbReference type="EMBL" id="APJX01000008">
    <property type="protein sequence ID" value="EMS78367.1"/>
    <property type="molecule type" value="Genomic_DNA"/>
</dbReference>
<accession>S0G2I2</accession>
<feature type="transmembrane region" description="Helical" evidence="2">
    <location>
        <begin position="298"/>
        <end position="320"/>
    </location>
</feature>
<sequence length="477" mass="53836">MIITCEKCETRFNLDESLLDADGSTVRCSRCQHIFTAFPPSAKPEFDDSEFQDIDFDKDLEFDDSDFDEQENLPETLDDENRTQDVIQQTVEPDELELEAIDPDEIEIEFEDADTTETDEPDLSDELKLSDEPDLSEDMAEVQEELELGDITSEDNEPEFDLAFDLDEENPDTEELSLDTPEEKEPELEDQSRSHSLEETDPLDKKTKIDTDQEIDVDLKDDFEPEETAFDGLDEFDDPDFNETDMEDADLPDTLSHETPPPRRPARASLIHPLDPEDERMDSEEPPAKKRTGLGLPVLVLLLVFLLAGGGYIAATFFGYKIPFLPEIQIPFIEQYLPEKTPETVTYPDPIPDQKSVTGRFLTNDFAGELFIITGKIENPAQIPYGRIQVKGTLFQKEKKAAMTQTAFCGNIIPEETLKTARIEDLTAQLKIPGGTADINEKIMPGDTVPFMLVFADLPRNLENFTVEVAGFDKATP</sequence>
<feature type="compositionally biased region" description="Basic and acidic residues" evidence="1">
    <location>
        <begin position="190"/>
        <end position="222"/>
    </location>
</feature>
<keyword evidence="5" id="KW-1185">Reference proteome</keyword>
<organism evidence="4 5">
    <name type="scientific">Desulfotignum phosphitoxidans DSM 13687</name>
    <dbReference type="NCBI Taxonomy" id="1286635"/>
    <lineage>
        <taxon>Bacteria</taxon>
        <taxon>Pseudomonadati</taxon>
        <taxon>Thermodesulfobacteriota</taxon>
        <taxon>Desulfobacteria</taxon>
        <taxon>Desulfobacterales</taxon>
        <taxon>Desulfobacteraceae</taxon>
        <taxon>Desulfotignum</taxon>
    </lineage>
</organism>
<evidence type="ECO:0000256" key="1">
    <source>
        <dbReference type="SAM" id="MobiDB-lite"/>
    </source>
</evidence>
<feature type="region of interest" description="Disordered" evidence="1">
    <location>
        <begin position="41"/>
        <end position="289"/>
    </location>
</feature>
<evidence type="ECO:0000256" key="2">
    <source>
        <dbReference type="SAM" id="Phobius"/>
    </source>
</evidence>
<feature type="domain" description="Zinc finger/thioredoxin putative" evidence="3">
    <location>
        <begin position="1"/>
        <end position="36"/>
    </location>
</feature>
<feature type="compositionally biased region" description="Acidic residues" evidence="1">
    <location>
        <begin position="47"/>
        <end position="78"/>
    </location>
</feature>
<keyword evidence="2" id="KW-0812">Transmembrane</keyword>
<protein>
    <recommendedName>
        <fullName evidence="3">Zinc finger/thioredoxin putative domain-containing protein</fullName>
    </recommendedName>
</protein>